<dbReference type="PROSITE" id="PS51257">
    <property type="entry name" value="PROKAR_LIPOPROTEIN"/>
    <property type="match status" value="1"/>
</dbReference>
<evidence type="ECO:0000313" key="2">
    <source>
        <dbReference type="EMBL" id="OAB33828.1"/>
    </source>
</evidence>
<organism evidence="2 3">
    <name type="scientific">Paenibacillus glacialis</name>
    <dbReference type="NCBI Taxonomy" id="494026"/>
    <lineage>
        <taxon>Bacteria</taxon>
        <taxon>Bacillati</taxon>
        <taxon>Bacillota</taxon>
        <taxon>Bacilli</taxon>
        <taxon>Bacillales</taxon>
        <taxon>Paenibacillaceae</taxon>
        <taxon>Paenibacillus</taxon>
    </lineage>
</organism>
<dbReference type="EMBL" id="LVJH01000070">
    <property type="protein sequence ID" value="OAB33828.1"/>
    <property type="molecule type" value="Genomic_DNA"/>
</dbReference>
<gene>
    <name evidence="2" type="ORF">PGLA_23160</name>
</gene>
<feature type="chain" id="PRO_5039559451" description="Lipoprotein" evidence="1">
    <location>
        <begin position="32"/>
        <end position="277"/>
    </location>
</feature>
<evidence type="ECO:0008006" key="4">
    <source>
        <dbReference type="Google" id="ProtNLM"/>
    </source>
</evidence>
<sequence>MTYSVWKLRSWITVTGLCCLLSGCNFFSTNASPEEQFRVSVSGLAGSEALSFVGEAALRRNEQRQFEQHFSYKGQLTNHDELAMQSTVPLQTATKGSVTAVQKEKKNSSPIYADFRRMNGGWIHTSSVIDQADQALVRFNPLDQLEEINGLNKSITEEMGATRGTRVLRIELKSEDALQWLDKQLNSEMDGLREELDKQQTTYSLKVRSELETIWSKGENQLQTMLKEAKVATVYHMTIDRRSNLPLRLTSESKISYLDLEGNEQNEIVVNDVTFQL</sequence>
<feature type="signal peptide" evidence="1">
    <location>
        <begin position="1"/>
        <end position="31"/>
    </location>
</feature>
<protein>
    <recommendedName>
        <fullName evidence="4">Lipoprotein</fullName>
    </recommendedName>
</protein>
<dbReference type="RefSeq" id="WP_068537552.1">
    <property type="nucleotide sequence ID" value="NZ_LVJH01000070.1"/>
</dbReference>
<comment type="caution">
    <text evidence="2">The sequence shown here is derived from an EMBL/GenBank/DDBJ whole genome shotgun (WGS) entry which is preliminary data.</text>
</comment>
<keyword evidence="1" id="KW-0732">Signal</keyword>
<name>A0A168D2Z6_9BACL</name>
<reference evidence="2 3" key="1">
    <citation type="submission" date="2016-03" db="EMBL/GenBank/DDBJ databases">
        <title>Draft genome sequence of Paenibacillus glacialis DSM 22343.</title>
        <authorList>
            <person name="Shin S.-K."/>
            <person name="Yi H."/>
        </authorList>
    </citation>
    <scope>NUCLEOTIDE SEQUENCE [LARGE SCALE GENOMIC DNA]</scope>
    <source>
        <strain evidence="2 3">DSM 22343</strain>
    </source>
</reference>
<accession>A0A168D2Z6</accession>
<evidence type="ECO:0000313" key="3">
    <source>
        <dbReference type="Proteomes" id="UP000076967"/>
    </source>
</evidence>
<dbReference type="AlphaFoldDB" id="A0A168D2Z6"/>
<proteinExistence type="predicted"/>
<dbReference type="STRING" id="494026.PGLA_23160"/>
<keyword evidence="3" id="KW-1185">Reference proteome</keyword>
<evidence type="ECO:0000256" key="1">
    <source>
        <dbReference type="SAM" id="SignalP"/>
    </source>
</evidence>
<dbReference type="Proteomes" id="UP000076967">
    <property type="component" value="Unassembled WGS sequence"/>
</dbReference>
<dbReference type="OrthoDB" id="2664142at2"/>